<keyword evidence="3" id="KW-0488">Methylation</keyword>
<evidence type="ECO:0000256" key="3">
    <source>
        <dbReference type="ARBA" id="ARBA00022481"/>
    </source>
</evidence>
<sequence length="236" mass="25667">MRRGSSRYQHRGFTLIELLVALAVMGVLALLSWRSLDGMNRAQEITQQRADEVLRLQAALGQWGADLDALVETGELGALDFDGRVLRLTRRDSTENALQSPGIRVVAWARKDPAAGGTGGPQWMRWQSPPLRRRDELAQAWARASQWGLGEQQRDGAGTNDTALALIGIDRWQLFYHRGATWGNPLSSIGNEGRGVAGVSLLPNGVRLVLELSAGQGLSGTLVRDWVRPTLAAGSP</sequence>
<dbReference type="NCBIfam" id="TIGR02532">
    <property type="entry name" value="IV_pilin_GFxxxE"/>
    <property type="match status" value="1"/>
</dbReference>
<organism evidence="9 10">
    <name type="scientific">Hydrogenophaga aromaticivorans</name>
    <dbReference type="NCBI Taxonomy" id="2610898"/>
    <lineage>
        <taxon>Bacteria</taxon>
        <taxon>Pseudomonadati</taxon>
        <taxon>Pseudomonadota</taxon>
        <taxon>Betaproteobacteria</taxon>
        <taxon>Burkholderiales</taxon>
        <taxon>Comamonadaceae</taxon>
        <taxon>Hydrogenophaga</taxon>
    </lineage>
</organism>
<evidence type="ECO:0000256" key="6">
    <source>
        <dbReference type="ARBA" id="ARBA00022989"/>
    </source>
</evidence>
<proteinExistence type="predicted"/>
<evidence type="ECO:0000256" key="2">
    <source>
        <dbReference type="ARBA" id="ARBA00022475"/>
    </source>
</evidence>
<name>A0A7Y8GTH8_9BURK</name>
<gene>
    <name evidence="9" type="ORF">F3K02_02655</name>
</gene>
<comment type="subcellular location">
    <subcellularLocation>
        <location evidence="1">Cell inner membrane</location>
        <topology evidence="1">Single-pass membrane protein</topology>
    </subcellularLocation>
</comment>
<dbReference type="PANTHER" id="PTHR39583:SF2">
    <property type="entry name" value="TYPE II SECRETION SYSTEM PROTEIN J"/>
    <property type="match status" value="1"/>
</dbReference>
<evidence type="ECO:0000256" key="7">
    <source>
        <dbReference type="ARBA" id="ARBA00023136"/>
    </source>
</evidence>
<keyword evidence="2" id="KW-1003">Cell membrane</keyword>
<dbReference type="SUPFAM" id="SSF54523">
    <property type="entry name" value="Pili subunits"/>
    <property type="match status" value="1"/>
</dbReference>
<feature type="transmembrane region" description="Helical" evidence="8">
    <location>
        <begin position="12"/>
        <end position="33"/>
    </location>
</feature>
<keyword evidence="4" id="KW-0997">Cell inner membrane</keyword>
<dbReference type="AlphaFoldDB" id="A0A7Y8GTH8"/>
<evidence type="ECO:0000256" key="4">
    <source>
        <dbReference type="ARBA" id="ARBA00022519"/>
    </source>
</evidence>
<dbReference type="InterPro" id="IPR051621">
    <property type="entry name" value="T2SS_protein_J"/>
</dbReference>
<comment type="caution">
    <text evidence="9">The sequence shown here is derived from an EMBL/GenBank/DDBJ whole genome shotgun (WGS) entry which is preliminary data.</text>
</comment>
<evidence type="ECO:0000256" key="5">
    <source>
        <dbReference type="ARBA" id="ARBA00022692"/>
    </source>
</evidence>
<dbReference type="GO" id="GO:0015628">
    <property type="term" value="P:protein secretion by the type II secretion system"/>
    <property type="evidence" value="ECO:0007669"/>
    <property type="project" value="TreeGrafter"/>
</dbReference>
<accession>A0A7Y8GTH8</accession>
<dbReference type="EMBL" id="VYGV01000003">
    <property type="protein sequence ID" value="NWF44156.1"/>
    <property type="molecule type" value="Genomic_DNA"/>
</dbReference>
<dbReference type="GO" id="GO:0005886">
    <property type="term" value="C:plasma membrane"/>
    <property type="evidence" value="ECO:0007669"/>
    <property type="project" value="UniProtKB-SubCell"/>
</dbReference>
<dbReference type="PANTHER" id="PTHR39583">
    <property type="entry name" value="TYPE II SECRETION SYSTEM PROTEIN J-RELATED"/>
    <property type="match status" value="1"/>
</dbReference>
<reference evidence="9 10" key="1">
    <citation type="submission" date="2019-09" db="EMBL/GenBank/DDBJ databases">
        <title>Hydrogenophaga aromatica sp. nov., isolated from a para-xylene-degrading enrichment culture.</title>
        <authorList>
            <person name="Tancsics A."/>
            <person name="Banerjee S."/>
        </authorList>
    </citation>
    <scope>NUCLEOTIDE SEQUENCE [LARGE SCALE GENOMIC DNA]</scope>
    <source>
        <strain evidence="9 10">D2P1</strain>
    </source>
</reference>
<keyword evidence="6 8" id="KW-1133">Transmembrane helix</keyword>
<keyword evidence="10" id="KW-1185">Reference proteome</keyword>
<dbReference type="InterPro" id="IPR045584">
    <property type="entry name" value="Pilin-like"/>
</dbReference>
<dbReference type="Pfam" id="PF07963">
    <property type="entry name" value="N_methyl"/>
    <property type="match status" value="1"/>
</dbReference>
<keyword evidence="5 8" id="KW-0812">Transmembrane</keyword>
<evidence type="ECO:0000313" key="9">
    <source>
        <dbReference type="EMBL" id="NWF44156.1"/>
    </source>
</evidence>
<keyword evidence="7 8" id="KW-0472">Membrane</keyword>
<dbReference type="PROSITE" id="PS00409">
    <property type="entry name" value="PROKAR_NTER_METHYL"/>
    <property type="match status" value="1"/>
</dbReference>
<evidence type="ECO:0000313" key="10">
    <source>
        <dbReference type="Proteomes" id="UP000545507"/>
    </source>
</evidence>
<protein>
    <submittedName>
        <fullName evidence="9">Prepilin-type N-terminal cleavage/methylation domain-containing protein</fullName>
    </submittedName>
</protein>
<dbReference type="Proteomes" id="UP000545507">
    <property type="component" value="Unassembled WGS sequence"/>
</dbReference>
<dbReference type="InterPro" id="IPR012902">
    <property type="entry name" value="N_methyl_site"/>
</dbReference>
<evidence type="ECO:0000256" key="1">
    <source>
        <dbReference type="ARBA" id="ARBA00004377"/>
    </source>
</evidence>
<evidence type="ECO:0000256" key="8">
    <source>
        <dbReference type="SAM" id="Phobius"/>
    </source>
</evidence>